<dbReference type="InterPro" id="IPR001539">
    <property type="entry name" value="Peptidase_U32"/>
</dbReference>
<keyword evidence="1" id="KW-0479">Metal-binding</keyword>
<dbReference type="EMBL" id="OBEL01000001">
    <property type="protein sequence ID" value="SNZ08183.1"/>
    <property type="molecule type" value="Genomic_DNA"/>
</dbReference>
<comment type="subunit">
    <text evidence="1">Forms a heterodimer with UbiV.</text>
</comment>
<evidence type="ECO:0000313" key="3">
    <source>
        <dbReference type="Proteomes" id="UP000219439"/>
    </source>
</evidence>
<keyword evidence="1" id="KW-0831">Ubiquinone biosynthesis</keyword>
<dbReference type="HAMAP" id="MF_02232">
    <property type="entry name" value="UbiU"/>
    <property type="match status" value="1"/>
</dbReference>
<accession>A0A285NGZ9</accession>
<dbReference type="AlphaFoldDB" id="A0A285NGZ9"/>
<keyword evidence="1" id="KW-0004">4Fe-4S</keyword>
<comment type="similarity">
    <text evidence="1">Belongs to the peptidase U32 family. UbiU subfamily.</text>
</comment>
<keyword evidence="2" id="KW-0645">Protease</keyword>
<dbReference type="UniPathway" id="UPA00232"/>
<dbReference type="GO" id="GO:0046872">
    <property type="term" value="F:metal ion binding"/>
    <property type="evidence" value="ECO:0007669"/>
    <property type="project" value="UniProtKB-KW"/>
</dbReference>
<dbReference type="PANTHER" id="PTHR30217">
    <property type="entry name" value="PEPTIDASE U32 FAMILY"/>
    <property type="match status" value="1"/>
</dbReference>
<dbReference type="Pfam" id="PF01136">
    <property type="entry name" value="Peptidase_U32"/>
    <property type="match status" value="1"/>
</dbReference>
<feature type="binding site" evidence="1">
    <location>
        <position position="177"/>
    </location>
    <ligand>
        <name>[4Fe-4S] cluster</name>
        <dbReference type="ChEBI" id="CHEBI:49883"/>
    </ligand>
</feature>
<reference evidence="2 3" key="1">
    <citation type="submission" date="2017-09" db="EMBL/GenBank/DDBJ databases">
        <authorList>
            <person name="Ehlers B."/>
            <person name="Leendertz F.H."/>
        </authorList>
    </citation>
    <scope>NUCLEOTIDE SEQUENCE [LARGE SCALE GENOMIC DNA]</scope>
    <source>
        <strain evidence="2 3">DSM 18289</strain>
    </source>
</reference>
<protein>
    <recommendedName>
        <fullName evidence="1">Ubiquinone biosynthesis protein UbiU</fullName>
    </recommendedName>
</protein>
<dbReference type="GO" id="GO:0006508">
    <property type="term" value="P:proteolysis"/>
    <property type="evidence" value="ECO:0007669"/>
    <property type="project" value="UniProtKB-KW"/>
</dbReference>
<dbReference type="GO" id="GO:0051539">
    <property type="term" value="F:4 iron, 4 sulfur cluster binding"/>
    <property type="evidence" value="ECO:0007669"/>
    <property type="project" value="UniProtKB-UniRule"/>
</dbReference>
<comment type="pathway">
    <text evidence="1">Cofactor biosynthesis; ubiquinone biosynthesis.</text>
</comment>
<dbReference type="PANTHER" id="PTHR30217:SF3">
    <property type="entry name" value="UBIQUINONE BIOSYNTHESIS PROTEIN UBIU"/>
    <property type="match status" value="1"/>
</dbReference>
<keyword evidence="1" id="KW-0408">Iron</keyword>
<name>A0A285NGZ9_9HYPH</name>
<evidence type="ECO:0000256" key="1">
    <source>
        <dbReference type="HAMAP-Rule" id="MF_02232"/>
    </source>
</evidence>
<keyword evidence="3" id="KW-1185">Reference proteome</keyword>
<comment type="cofactor">
    <cofactor evidence="1">
        <name>[4Fe-4S] cluster</name>
        <dbReference type="ChEBI" id="CHEBI:49883"/>
    </cofactor>
</comment>
<dbReference type="GO" id="GO:0008233">
    <property type="term" value="F:peptidase activity"/>
    <property type="evidence" value="ECO:0007669"/>
    <property type="project" value="UniProtKB-KW"/>
</dbReference>
<feature type="binding site" evidence="1">
    <location>
        <position position="184"/>
    </location>
    <ligand>
        <name>[4Fe-4S] cluster</name>
        <dbReference type="ChEBI" id="CHEBI:49883"/>
    </ligand>
</feature>
<keyword evidence="2" id="KW-0378">Hydrolase</keyword>
<sequence>MPDQIVKPMELVCPAGTPAALRTAVDAGADTVYCGFRNETNARNFPGLNFSLKELQRGIQYASDHASNVLVAINTFAQAGKTDLWKKSIDDVAQSGAHAVILADLGMLDYAARTHPDLRLHLSVQAAAANADMVNYYAREFGVKRVVLPRVLTVQEISTINTEISCETEVFIFGGLCVMAEGRCALSSYCTGKSPNMNGVCSPPGDVSYEEHSDHLESSLSGITINQYPKGEAAAYPTLCKGRFESGGVTGYVFEDPVSLNAAHLLPALQKAGVTALKIEGRQRGKAYMAQVVSSFRKAVDALASGENVPLENLLAPLTEGQKSTKGSYQKTWR</sequence>
<organism evidence="2 3">
    <name type="scientific">Cohaesibacter gelatinilyticus</name>
    <dbReference type="NCBI Taxonomy" id="372072"/>
    <lineage>
        <taxon>Bacteria</taxon>
        <taxon>Pseudomonadati</taxon>
        <taxon>Pseudomonadota</taxon>
        <taxon>Alphaproteobacteria</taxon>
        <taxon>Hyphomicrobiales</taxon>
        <taxon>Cohaesibacteraceae</taxon>
    </lineage>
</organism>
<proteinExistence type="inferred from homology"/>
<dbReference type="GO" id="GO:0006744">
    <property type="term" value="P:ubiquinone biosynthetic process"/>
    <property type="evidence" value="ECO:0007669"/>
    <property type="project" value="UniProtKB-UniRule"/>
</dbReference>
<feature type="binding site" evidence="1">
    <location>
        <position position="240"/>
    </location>
    <ligand>
        <name>[4Fe-4S] cluster</name>
        <dbReference type="ChEBI" id="CHEBI:49883"/>
    </ligand>
</feature>
<dbReference type="InterPro" id="IPR043692">
    <property type="entry name" value="UbiU"/>
</dbReference>
<dbReference type="Proteomes" id="UP000219439">
    <property type="component" value="Unassembled WGS sequence"/>
</dbReference>
<comment type="function">
    <text evidence="1">Required for O(2)-independent ubiquinone (coenzyme Q) biosynthesis. Together with UbiV, is essential for the C6-hydroxylation reaction in the oxygen-independent ubiquinone biosynthesis pathway.</text>
</comment>
<gene>
    <name evidence="1" type="primary">ubiU</name>
    <name evidence="2" type="ORF">SAMN06265368_1495</name>
</gene>
<feature type="binding site" evidence="1">
    <location>
        <position position="201"/>
    </location>
    <ligand>
        <name>[4Fe-4S] cluster</name>
        <dbReference type="ChEBI" id="CHEBI:49883"/>
    </ligand>
</feature>
<dbReference type="InterPro" id="IPR051454">
    <property type="entry name" value="RNA/ubiquinone_mod_enzymes"/>
</dbReference>
<evidence type="ECO:0000313" key="2">
    <source>
        <dbReference type="EMBL" id="SNZ08183.1"/>
    </source>
</evidence>
<keyword evidence="1" id="KW-0411">Iron-sulfur</keyword>